<proteinExistence type="predicted"/>
<keyword evidence="1" id="KW-0472">Membrane</keyword>
<evidence type="ECO:0000313" key="3">
    <source>
        <dbReference type="Proteomes" id="UP000007486"/>
    </source>
</evidence>
<organism evidence="2 3">
    <name type="scientific">Phocaeicola salanitronis (strain DSM 18170 / JCM 13657 / CCUG 60908 / BL78)</name>
    <name type="common">Bacteroides salanitronis</name>
    <dbReference type="NCBI Taxonomy" id="667015"/>
    <lineage>
        <taxon>Bacteria</taxon>
        <taxon>Pseudomonadati</taxon>
        <taxon>Bacteroidota</taxon>
        <taxon>Bacteroidia</taxon>
        <taxon>Bacteroidales</taxon>
        <taxon>Bacteroidaceae</taxon>
        <taxon>Phocaeicola</taxon>
    </lineage>
</organism>
<dbReference type="EMBL" id="CP002530">
    <property type="protein sequence ID" value="ADY35830.1"/>
    <property type="molecule type" value="Genomic_DNA"/>
</dbReference>
<feature type="transmembrane region" description="Helical" evidence="1">
    <location>
        <begin position="63"/>
        <end position="83"/>
    </location>
</feature>
<evidence type="ECO:0000313" key="2">
    <source>
        <dbReference type="EMBL" id="ADY35830.1"/>
    </source>
</evidence>
<sequence length="137" mass="16549">MKKIKSFYYEIVISKIYMMEKYKQEFDEKNIYNGIWGTLQTLFVFTACIILFILVHIYRTPQYKLSIALGTVILCLIVVNAIIKKLKQDRYVQIIHEEYLKMTKEERKKHYKRGLWKVIPIFFYPIIIIAFLKLITL</sequence>
<dbReference type="RefSeq" id="WP_013617265.1">
    <property type="nucleotide sequence ID" value="NC_015164.1"/>
</dbReference>
<feature type="transmembrane region" description="Helical" evidence="1">
    <location>
        <begin position="114"/>
        <end position="135"/>
    </location>
</feature>
<keyword evidence="1" id="KW-1133">Transmembrane helix</keyword>
<evidence type="ECO:0008006" key="4">
    <source>
        <dbReference type="Google" id="ProtNLM"/>
    </source>
</evidence>
<dbReference type="AlphaFoldDB" id="F0R723"/>
<reference evidence="2 3" key="1">
    <citation type="journal article" date="2011" name="Stand. Genomic Sci.">
        <title>Complete genome sequence of Bacteroides salanitronis type strain (BL78).</title>
        <authorList>
            <person name="Gronow S."/>
            <person name="Held B."/>
            <person name="Lucas S."/>
            <person name="Lapidus A."/>
            <person name="Del Rio T.G."/>
            <person name="Nolan M."/>
            <person name="Tice H."/>
            <person name="Deshpande S."/>
            <person name="Cheng J.F."/>
            <person name="Pitluck S."/>
            <person name="Liolios K."/>
            <person name="Pagani I."/>
            <person name="Ivanova N."/>
            <person name="Mavromatis K."/>
            <person name="Pati A."/>
            <person name="Tapia R."/>
            <person name="Han C."/>
            <person name="Goodwin L."/>
            <person name="Chen A."/>
            <person name="Palaniappan K."/>
            <person name="Land M."/>
            <person name="Hauser L."/>
            <person name="Chang Y.J."/>
            <person name="Jeffries C.D."/>
            <person name="Brambilla E.M."/>
            <person name="Rohde M."/>
            <person name="Goker M."/>
            <person name="Detter J.C."/>
            <person name="Woyke T."/>
            <person name="Bristow J."/>
            <person name="Markowitz V."/>
            <person name="Hugenholtz P."/>
            <person name="Kyrpides N.C."/>
            <person name="Klenk H.P."/>
            <person name="Eisen J.A."/>
        </authorList>
    </citation>
    <scope>NUCLEOTIDE SEQUENCE [LARGE SCALE GENOMIC DNA]</scope>
    <source>
        <strain evidence="2 3">DSM 18170</strain>
    </source>
</reference>
<protein>
    <recommendedName>
        <fullName evidence="4">Transmembrane protein</fullName>
    </recommendedName>
</protein>
<dbReference type="eggNOG" id="ENOG5032PQN">
    <property type="taxonomic scope" value="Bacteria"/>
</dbReference>
<keyword evidence="1" id="KW-0812">Transmembrane</keyword>
<name>F0R723_PHOSB</name>
<dbReference type="Proteomes" id="UP000007486">
    <property type="component" value="Chromosome"/>
</dbReference>
<accession>F0R723</accession>
<dbReference type="KEGG" id="bsa:Bacsa_1255"/>
<evidence type="ECO:0000256" key="1">
    <source>
        <dbReference type="SAM" id="Phobius"/>
    </source>
</evidence>
<dbReference type="HOGENOM" id="CLU_1861222_0_0_10"/>
<keyword evidence="3" id="KW-1185">Reference proteome</keyword>
<dbReference type="OrthoDB" id="1028056at2"/>
<gene>
    <name evidence="2" type="ordered locus">Bacsa_1255</name>
</gene>
<feature type="transmembrane region" description="Helical" evidence="1">
    <location>
        <begin position="31"/>
        <end position="57"/>
    </location>
</feature>